<comment type="similarity">
    <text evidence="2">Belongs to the UPF0073 (Hly-III) family.</text>
</comment>
<dbReference type="InterPro" id="IPR005744">
    <property type="entry name" value="Hy-lIII"/>
</dbReference>
<feature type="binding site" evidence="6">
    <location>
        <position position="67"/>
    </location>
    <ligand>
        <name>Zn(2+)</name>
        <dbReference type="ChEBI" id="CHEBI:29105"/>
    </ligand>
</feature>
<dbReference type="Proteomes" id="UP000199318">
    <property type="component" value="Unassembled WGS sequence"/>
</dbReference>
<dbReference type="OrthoDB" id="9813689at2"/>
<keyword evidence="4 7" id="KW-1133">Transmembrane helix</keyword>
<dbReference type="GO" id="GO:0140911">
    <property type="term" value="F:pore-forming activity"/>
    <property type="evidence" value="ECO:0007669"/>
    <property type="project" value="InterPro"/>
</dbReference>
<keyword evidence="3 7" id="KW-0812">Transmembrane</keyword>
<name>A0A1H9WH69_9BACI</name>
<dbReference type="AlphaFoldDB" id="A0A1H9WH69"/>
<evidence type="ECO:0000256" key="1">
    <source>
        <dbReference type="ARBA" id="ARBA00004127"/>
    </source>
</evidence>
<keyword evidence="6" id="KW-0479">Metal-binding</keyword>
<dbReference type="PANTHER" id="PTHR20855">
    <property type="entry name" value="ADIPOR/PROGESTIN RECEPTOR-RELATED"/>
    <property type="match status" value="1"/>
</dbReference>
<feature type="transmembrane region" description="Helical" evidence="7">
    <location>
        <begin position="12"/>
        <end position="37"/>
    </location>
</feature>
<dbReference type="GO" id="GO:0016020">
    <property type="term" value="C:membrane"/>
    <property type="evidence" value="ECO:0007669"/>
    <property type="project" value="InterPro"/>
</dbReference>
<evidence type="ECO:0000313" key="9">
    <source>
        <dbReference type="Proteomes" id="UP000199318"/>
    </source>
</evidence>
<evidence type="ECO:0000256" key="5">
    <source>
        <dbReference type="ARBA" id="ARBA00023136"/>
    </source>
</evidence>
<keyword evidence="9" id="KW-1185">Reference proteome</keyword>
<dbReference type="RefSeq" id="WP_093074823.1">
    <property type="nucleotide sequence ID" value="NZ_FOGV01000035.1"/>
</dbReference>
<dbReference type="GO" id="GO:0046872">
    <property type="term" value="F:metal ion binding"/>
    <property type="evidence" value="ECO:0007669"/>
    <property type="project" value="UniProtKB-KW"/>
</dbReference>
<sequence>MAYTHRFSKKEELANALIHGIGMVLSVVGLVVLITAASVEGTAAHVISFSLFGVTMMLLYTSSTLVHSFPEGKAKDVFEILDHASIYFFIAGTYTPFLFIAVPGALSWTLFGIIWGLAIVGTVLKIFFVKKFLFLSTLLYIILGWMIVFAWDPLVANVQDNGLFLLILGGVLYTGGAVFYVWRGFQYHHAIWHVFVLGGSISHFFAVLTLLP</sequence>
<feature type="transmembrane region" description="Helical" evidence="7">
    <location>
        <begin position="163"/>
        <end position="182"/>
    </location>
</feature>
<proteinExistence type="inferred from homology"/>
<keyword evidence="6" id="KW-0862">Zinc</keyword>
<organism evidence="8 9">
    <name type="scientific">Salisediminibacterium halotolerans</name>
    <dbReference type="NCBI Taxonomy" id="517425"/>
    <lineage>
        <taxon>Bacteria</taxon>
        <taxon>Bacillati</taxon>
        <taxon>Bacillota</taxon>
        <taxon>Bacilli</taxon>
        <taxon>Bacillales</taxon>
        <taxon>Bacillaceae</taxon>
        <taxon>Salisediminibacterium</taxon>
    </lineage>
</organism>
<evidence type="ECO:0000313" key="8">
    <source>
        <dbReference type="EMBL" id="SES33266.1"/>
    </source>
</evidence>
<feature type="transmembrane region" description="Helical" evidence="7">
    <location>
        <begin position="43"/>
        <end position="63"/>
    </location>
</feature>
<feature type="binding site" evidence="6">
    <location>
        <position position="193"/>
    </location>
    <ligand>
        <name>Zn(2+)</name>
        <dbReference type="ChEBI" id="CHEBI:29105"/>
    </ligand>
</feature>
<dbReference type="PANTHER" id="PTHR20855:SF129">
    <property type="entry name" value="HEMOLYSIN-3 HOMOLOG"/>
    <property type="match status" value="1"/>
</dbReference>
<feature type="transmembrane region" description="Helical" evidence="7">
    <location>
        <begin position="194"/>
        <end position="211"/>
    </location>
</feature>
<evidence type="ECO:0000256" key="6">
    <source>
        <dbReference type="PIRSR" id="PIRSR604254-1"/>
    </source>
</evidence>
<keyword evidence="5 7" id="KW-0472">Membrane</keyword>
<feature type="transmembrane region" description="Helical" evidence="7">
    <location>
        <begin position="132"/>
        <end position="151"/>
    </location>
</feature>
<dbReference type="NCBIfam" id="TIGR01065">
    <property type="entry name" value="hlyIII"/>
    <property type="match status" value="1"/>
</dbReference>
<dbReference type="Pfam" id="PF03006">
    <property type="entry name" value="HlyIII"/>
    <property type="match status" value="1"/>
</dbReference>
<dbReference type="GO" id="GO:0012505">
    <property type="term" value="C:endomembrane system"/>
    <property type="evidence" value="ECO:0007669"/>
    <property type="project" value="UniProtKB-SubCell"/>
</dbReference>
<evidence type="ECO:0000256" key="2">
    <source>
        <dbReference type="ARBA" id="ARBA00008488"/>
    </source>
</evidence>
<feature type="transmembrane region" description="Helical" evidence="7">
    <location>
        <begin position="108"/>
        <end position="127"/>
    </location>
</feature>
<feature type="transmembrane region" description="Helical" evidence="7">
    <location>
        <begin position="84"/>
        <end position="102"/>
    </location>
</feature>
<dbReference type="InterPro" id="IPR004254">
    <property type="entry name" value="AdipoR/HlyIII-related"/>
</dbReference>
<comment type="caution">
    <text evidence="8">The sequence shown here is derived from an EMBL/GenBank/DDBJ whole genome shotgun (WGS) entry which is preliminary data.</text>
</comment>
<feature type="binding site" evidence="6">
    <location>
        <position position="189"/>
    </location>
    <ligand>
        <name>Zn(2+)</name>
        <dbReference type="ChEBI" id="CHEBI:29105"/>
    </ligand>
</feature>
<accession>A0A1H9WH69</accession>
<protein>
    <submittedName>
        <fullName evidence="8">Hemolysin III</fullName>
    </submittedName>
</protein>
<evidence type="ECO:0000256" key="4">
    <source>
        <dbReference type="ARBA" id="ARBA00022989"/>
    </source>
</evidence>
<dbReference type="EMBL" id="FOGV01000035">
    <property type="protein sequence ID" value="SES33266.1"/>
    <property type="molecule type" value="Genomic_DNA"/>
</dbReference>
<evidence type="ECO:0000256" key="3">
    <source>
        <dbReference type="ARBA" id="ARBA00022692"/>
    </source>
</evidence>
<dbReference type="STRING" id="1464123.SAMN05444126_13521"/>
<evidence type="ECO:0000256" key="7">
    <source>
        <dbReference type="SAM" id="Phobius"/>
    </source>
</evidence>
<comment type="subcellular location">
    <subcellularLocation>
        <location evidence="1">Endomembrane system</location>
        <topology evidence="1">Multi-pass membrane protein</topology>
    </subcellularLocation>
</comment>
<gene>
    <name evidence="8" type="ORF">SAMN05444126_13521</name>
</gene>
<reference evidence="9" key="1">
    <citation type="submission" date="2016-10" db="EMBL/GenBank/DDBJ databases">
        <authorList>
            <person name="de Groot N.N."/>
        </authorList>
    </citation>
    <scope>NUCLEOTIDE SEQUENCE [LARGE SCALE GENOMIC DNA]</scope>
    <source>
        <strain evidence="9">10nlg</strain>
    </source>
</reference>